<comment type="caution">
    <text evidence="2">The sequence shown here is derived from an EMBL/GenBank/DDBJ whole genome shotgun (WGS) entry which is preliminary data.</text>
</comment>
<protein>
    <submittedName>
        <fullName evidence="2">Uncharacterized protein</fullName>
    </submittedName>
</protein>
<name>A0A4Y7SA65_COPMI</name>
<accession>A0A4Y7SA65</accession>
<organism evidence="2 3">
    <name type="scientific">Coprinellus micaceus</name>
    <name type="common">Glistening ink-cap mushroom</name>
    <name type="synonym">Coprinus micaceus</name>
    <dbReference type="NCBI Taxonomy" id="71717"/>
    <lineage>
        <taxon>Eukaryota</taxon>
        <taxon>Fungi</taxon>
        <taxon>Dikarya</taxon>
        <taxon>Basidiomycota</taxon>
        <taxon>Agaricomycotina</taxon>
        <taxon>Agaricomycetes</taxon>
        <taxon>Agaricomycetidae</taxon>
        <taxon>Agaricales</taxon>
        <taxon>Agaricineae</taxon>
        <taxon>Psathyrellaceae</taxon>
        <taxon>Coprinellus</taxon>
    </lineage>
</organism>
<evidence type="ECO:0000313" key="3">
    <source>
        <dbReference type="Proteomes" id="UP000298030"/>
    </source>
</evidence>
<feature type="region of interest" description="Disordered" evidence="1">
    <location>
        <begin position="1"/>
        <end position="65"/>
    </location>
</feature>
<keyword evidence="3" id="KW-1185">Reference proteome</keyword>
<gene>
    <name evidence="2" type="ORF">FA13DRAFT_1746407</name>
</gene>
<proteinExistence type="predicted"/>
<feature type="non-terminal residue" evidence="2">
    <location>
        <position position="1"/>
    </location>
</feature>
<dbReference type="Proteomes" id="UP000298030">
    <property type="component" value="Unassembled WGS sequence"/>
</dbReference>
<dbReference type="EMBL" id="QPFP01000285">
    <property type="protein sequence ID" value="TEB18141.1"/>
    <property type="molecule type" value="Genomic_DNA"/>
</dbReference>
<evidence type="ECO:0000313" key="2">
    <source>
        <dbReference type="EMBL" id="TEB18141.1"/>
    </source>
</evidence>
<feature type="compositionally biased region" description="Polar residues" evidence="1">
    <location>
        <begin position="1"/>
        <end position="15"/>
    </location>
</feature>
<evidence type="ECO:0000256" key="1">
    <source>
        <dbReference type="SAM" id="MobiDB-lite"/>
    </source>
</evidence>
<reference evidence="2 3" key="1">
    <citation type="journal article" date="2019" name="Nat. Ecol. Evol.">
        <title>Megaphylogeny resolves global patterns of mushroom evolution.</title>
        <authorList>
            <person name="Varga T."/>
            <person name="Krizsan K."/>
            <person name="Foldi C."/>
            <person name="Dima B."/>
            <person name="Sanchez-Garcia M."/>
            <person name="Sanchez-Ramirez S."/>
            <person name="Szollosi G.J."/>
            <person name="Szarkandi J.G."/>
            <person name="Papp V."/>
            <person name="Albert L."/>
            <person name="Andreopoulos W."/>
            <person name="Angelini C."/>
            <person name="Antonin V."/>
            <person name="Barry K.W."/>
            <person name="Bougher N.L."/>
            <person name="Buchanan P."/>
            <person name="Buyck B."/>
            <person name="Bense V."/>
            <person name="Catcheside P."/>
            <person name="Chovatia M."/>
            <person name="Cooper J."/>
            <person name="Damon W."/>
            <person name="Desjardin D."/>
            <person name="Finy P."/>
            <person name="Geml J."/>
            <person name="Haridas S."/>
            <person name="Hughes K."/>
            <person name="Justo A."/>
            <person name="Karasinski D."/>
            <person name="Kautmanova I."/>
            <person name="Kiss B."/>
            <person name="Kocsube S."/>
            <person name="Kotiranta H."/>
            <person name="LaButti K.M."/>
            <person name="Lechner B.E."/>
            <person name="Liimatainen K."/>
            <person name="Lipzen A."/>
            <person name="Lukacs Z."/>
            <person name="Mihaltcheva S."/>
            <person name="Morgado L.N."/>
            <person name="Niskanen T."/>
            <person name="Noordeloos M.E."/>
            <person name="Ohm R.A."/>
            <person name="Ortiz-Santana B."/>
            <person name="Ovrebo C."/>
            <person name="Racz N."/>
            <person name="Riley R."/>
            <person name="Savchenko A."/>
            <person name="Shiryaev A."/>
            <person name="Soop K."/>
            <person name="Spirin V."/>
            <person name="Szebenyi C."/>
            <person name="Tomsovsky M."/>
            <person name="Tulloss R.E."/>
            <person name="Uehling J."/>
            <person name="Grigoriev I.V."/>
            <person name="Vagvolgyi C."/>
            <person name="Papp T."/>
            <person name="Martin F.M."/>
            <person name="Miettinen O."/>
            <person name="Hibbett D.S."/>
            <person name="Nagy L.G."/>
        </authorList>
    </citation>
    <scope>NUCLEOTIDE SEQUENCE [LARGE SCALE GENOMIC DNA]</scope>
    <source>
        <strain evidence="2 3">FP101781</strain>
    </source>
</reference>
<dbReference type="AlphaFoldDB" id="A0A4Y7SA65"/>
<sequence>QVSQARLNRTYSCPGTSCLLDSEPHDPSPRPNLGRPHLPTAHYCPTAGRPTMGPPDPTRHRPILP</sequence>